<keyword evidence="1" id="KW-1133">Transmembrane helix</keyword>
<dbReference type="EMBL" id="JAAEBW010000013">
    <property type="protein sequence ID" value="MBM1197258.1"/>
    <property type="molecule type" value="Genomic_DNA"/>
</dbReference>
<evidence type="ECO:0000313" key="3">
    <source>
        <dbReference type="Proteomes" id="UP000809529"/>
    </source>
</evidence>
<protein>
    <recommendedName>
        <fullName evidence="4">Transmembrane protein</fullName>
    </recommendedName>
</protein>
<evidence type="ECO:0000256" key="1">
    <source>
        <dbReference type="SAM" id="Phobius"/>
    </source>
</evidence>
<feature type="transmembrane region" description="Helical" evidence="1">
    <location>
        <begin position="78"/>
        <end position="100"/>
    </location>
</feature>
<name>A0ABS1ZMU3_9PSED</name>
<keyword evidence="1" id="KW-0812">Transmembrane</keyword>
<dbReference type="Proteomes" id="UP000809529">
    <property type="component" value="Unassembled WGS sequence"/>
</dbReference>
<feature type="transmembrane region" description="Helical" evidence="1">
    <location>
        <begin position="120"/>
        <end position="142"/>
    </location>
</feature>
<gene>
    <name evidence="2" type="ORF">GYN02_19025</name>
</gene>
<reference evidence="2 3" key="1">
    <citation type="submission" date="2020-01" db="EMBL/GenBank/DDBJ databases">
        <title>Comparative genomics of meat spoilage bacteria.</title>
        <authorList>
            <person name="Hilgarth M."/>
            <person name="Vogel R.F."/>
        </authorList>
    </citation>
    <scope>NUCLEOTIDE SEQUENCE [LARGE SCALE GENOMIC DNA]</scope>
    <source>
        <strain evidence="2 3">TMW2.2077</strain>
    </source>
</reference>
<comment type="caution">
    <text evidence="2">The sequence shown here is derived from an EMBL/GenBank/DDBJ whole genome shotgun (WGS) entry which is preliminary data.</text>
</comment>
<evidence type="ECO:0000313" key="2">
    <source>
        <dbReference type="EMBL" id="MBM1197258.1"/>
    </source>
</evidence>
<sequence>MTEHTAAGSSCPELKIGRCAGDREPFPSGELTYLAPLPLPTQTIPYSPHISRIGDTYLEFGANEPKVFSYQIFLGGPLGITCLIALGLPLMICLVVILIGSGEEAWYMLVATFRAGLESALWFGLLLCSLFFCVWLHCHMLFTQVVPTSFNRQRREVCFVPEGSDESIFVPWESLYAWVVQAQGATQYGVIRQCGMGFGFEHEGEWVRVEFECAGTAAALAHWEAIRGYMEYEINDLKDVQDPVDLQGPDDPPHEGVHTFRNARARLHQRIRDQEVGWVHGFFWYLYHVMTLWTLPNHLVEWEIKRIAKVGRRALPAVMREWSEPLPPDQWAKPSAELLRLSANVKALKKRRPRLSITDVFAQVYAREKAETGKPNCHD</sequence>
<accession>A0ABS1ZMU3</accession>
<proteinExistence type="predicted"/>
<evidence type="ECO:0008006" key="4">
    <source>
        <dbReference type="Google" id="ProtNLM"/>
    </source>
</evidence>
<organism evidence="2 3">
    <name type="scientific">Pseudomonas weihenstephanensis</name>
    <dbReference type="NCBI Taxonomy" id="1608994"/>
    <lineage>
        <taxon>Bacteria</taxon>
        <taxon>Pseudomonadati</taxon>
        <taxon>Pseudomonadota</taxon>
        <taxon>Gammaproteobacteria</taxon>
        <taxon>Pseudomonadales</taxon>
        <taxon>Pseudomonadaceae</taxon>
        <taxon>Pseudomonas</taxon>
    </lineage>
</organism>
<keyword evidence="3" id="KW-1185">Reference proteome</keyword>
<keyword evidence="1" id="KW-0472">Membrane</keyword>